<comment type="caution">
    <text evidence="3">The sequence shown here is derived from an EMBL/GenBank/DDBJ whole genome shotgun (WGS) entry which is preliminary data.</text>
</comment>
<dbReference type="InterPro" id="IPR051540">
    <property type="entry name" value="S-2-haloacid_dehalogenase"/>
</dbReference>
<sequence>MEKAQSAMKTGVFKNRNGTRISSGNKIKCRNLPQEDEAAERRPTLPKKLSDFKYMSFDVVGTLIDFEGGLKSTLTQIGAENGVEVDGEKALGLYRAARYSDATDLFPDDLVRVYLIIAPQLGLPAERALGERLRDAAKNWKGFEDSRTAMAQLAKTHRLIAMTNAQRWAFEHFSKELGNPFYAAFTADDTGTEKPDPAFFEKVFAFVESEGASKDDILHVAQSQYHDIGISRKLGMTNCWIERRHDQKGYGGTIEPENFTEPDYHFTSMAGLAEAARQAGG</sequence>
<evidence type="ECO:0000256" key="1">
    <source>
        <dbReference type="ARBA" id="ARBA00022801"/>
    </source>
</evidence>
<dbReference type="PANTHER" id="PTHR43316:SF3">
    <property type="entry name" value="HALOACID DEHALOGENASE, TYPE II (AFU_ORTHOLOGUE AFUA_2G07750)-RELATED"/>
    <property type="match status" value="1"/>
</dbReference>
<dbReference type="Proteomes" id="UP000315434">
    <property type="component" value="Unassembled WGS sequence"/>
</dbReference>
<dbReference type="NCBIfam" id="TIGR01493">
    <property type="entry name" value="HAD-SF-IA-v2"/>
    <property type="match status" value="1"/>
</dbReference>
<evidence type="ECO:0000313" key="4">
    <source>
        <dbReference type="Proteomes" id="UP000315434"/>
    </source>
</evidence>
<dbReference type="PANTHER" id="PTHR43316">
    <property type="entry name" value="HYDROLASE, HALOACID DELAHOGENASE-RELATED"/>
    <property type="match status" value="1"/>
</dbReference>
<feature type="region of interest" description="Disordered" evidence="2">
    <location>
        <begin position="24"/>
        <end position="43"/>
    </location>
</feature>
<accession>A0A546X177</accession>
<evidence type="ECO:0000313" key="3">
    <source>
        <dbReference type="EMBL" id="TRA94509.1"/>
    </source>
</evidence>
<organism evidence="3 4">
    <name type="scientific">Rhizobium rhizogenes</name>
    <name type="common">Agrobacterium rhizogenes</name>
    <dbReference type="NCBI Taxonomy" id="359"/>
    <lineage>
        <taxon>Bacteria</taxon>
        <taxon>Pseudomonadati</taxon>
        <taxon>Pseudomonadota</taxon>
        <taxon>Alphaproteobacteria</taxon>
        <taxon>Hyphomicrobiales</taxon>
        <taxon>Rhizobiaceae</taxon>
        <taxon>Rhizobium/Agrobacterium group</taxon>
        <taxon>Rhizobium</taxon>
    </lineage>
</organism>
<gene>
    <name evidence="3" type="ORF">EXN68_26700</name>
</gene>
<dbReference type="Gene3D" id="1.10.150.750">
    <property type="match status" value="1"/>
</dbReference>
<protein>
    <submittedName>
        <fullName evidence="3">HAD family hydrolase</fullName>
    </submittedName>
</protein>
<dbReference type="OrthoDB" id="9785638at2"/>
<evidence type="ECO:0000256" key="2">
    <source>
        <dbReference type="SAM" id="MobiDB-lite"/>
    </source>
</evidence>
<dbReference type="SUPFAM" id="SSF56784">
    <property type="entry name" value="HAD-like"/>
    <property type="match status" value="1"/>
</dbReference>
<dbReference type="AlphaFoldDB" id="A0A546X177"/>
<reference evidence="3 4" key="1">
    <citation type="journal article" date="2019" name="Appl. Microbiol. Biotechnol.">
        <title>Differential efficiency of wild type rhizogenic strains for rol gene transformation of plants.</title>
        <authorList>
            <person name="Desmet S."/>
            <person name="De Keyser E."/>
            <person name="Van Vaerenbergh J."/>
            <person name="Baeyen S."/>
            <person name="Van Huylenbroeck J."/>
            <person name="Geelen D."/>
            <person name="Dhooghe E."/>
        </authorList>
    </citation>
    <scope>NUCLEOTIDE SEQUENCE [LARGE SCALE GENOMIC DNA]</scope>
    <source>
        <strain evidence="3 4">GBBC3284</strain>
    </source>
</reference>
<dbReference type="InterPro" id="IPR036412">
    <property type="entry name" value="HAD-like_sf"/>
</dbReference>
<keyword evidence="1 3" id="KW-0378">Hydrolase</keyword>
<dbReference type="InterPro" id="IPR023214">
    <property type="entry name" value="HAD_sf"/>
</dbReference>
<dbReference type="GO" id="GO:0016787">
    <property type="term" value="F:hydrolase activity"/>
    <property type="evidence" value="ECO:0007669"/>
    <property type="project" value="UniProtKB-KW"/>
</dbReference>
<proteinExistence type="predicted"/>
<dbReference type="Gene3D" id="3.40.50.1000">
    <property type="entry name" value="HAD superfamily/HAD-like"/>
    <property type="match status" value="1"/>
</dbReference>
<dbReference type="InterPro" id="IPR006439">
    <property type="entry name" value="HAD-SF_hydro_IA"/>
</dbReference>
<name>A0A546X177_RHIRH</name>
<dbReference type="Pfam" id="PF13419">
    <property type="entry name" value="HAD_2"/>
    <property type="match status" value="1"/>
</dbReference>
<dbReference type="InterPro" id="IPR041492">
    <property type="entry name" value="HAD_2"/>
</dbReference>
<dbReference type="EMBL" id="SGNY01000014">
    <property type="protein sequence ID" value="TRA94509.1"/>
    <property type="molecule type" value="Genomic_DNA"/>
</dbReference>